<dbReference type="AlphaFoldDB" id="A0A2G5DF35"/>
<evidence type="ECO:0000313" key="3">
    <source>
        <dbReference type="Proteomes" id="UP000230069"/>
    </source>
</evidence>
<keyword evidence="3" id="KW-1185">Reference proteome</keyword>
<dbReference type="OrthoDB" id="1938533at2759"/>
<evidence type="ECO:0000313" key="2">
    <source>
        <dbReference type="EMBL" id="PIA42129.1"/>
    </source>
</evidence>
<feature type="compositionally biased region" description="Polar residues" evidence="1">
    <location>
        <begin position="44"/>
        <end position="67"/>
    </location>
</feature>
<reference evidence="2 3" key="1">
    <citation type="submission" date="2017-09" db="EMBL/GenBank/DDBJ databases">
        <title>WGS assembly of Aquilegia coerulea Goldsmith.</title>
        <authorList>
            <person name="Hodges S."/>
            <person name="Kramer E."/>
            <person name="Nordborg M."/>
            <person name="Tomkins J."/>
            <person name="Borevitz J."/>
            <person name="Derieg N."/>
            <person name="Yan J."/>
            <person name="Mihaltcheva S."/>
            <person name="Hayes R.D."/>
            <person name="Rokhsar D."/>
        </authorList>
    </citation>
    <scope>NUCLEOTIDE SEQUENCE [LARGE SCALE GENOMIC DNA]</scope>
    <source>
        <strain evidence="3">cv. Goldsmith</strain>
    </source>
</reference>
<name>A0A2G5DF35_AQUCA</name>
<sequence length="97" mass="10739">MDEINEQTKNMKQIQEALSTPFGSTVNFDEDELEAELSVRNNFSSSQLLPGNKSACSSGKATNTSYYSEEDSRRRRVYCITCGDGTLREACAHSSSN</sequence>
<dbReference type="Gene3D" id="6.10.250.1710">
    <property type="match status" value="1"/>
</dbReference>
<dbReference type="InterPro" id="IPR005024">
    <property type="entry name" value="Snf7_fam"/>
</dbReference>
<organism evidence="2 3">
    <name type="scientific">Aquilegia coerulea</name>
    <name type="common">Rocky mountain columbine</name>
    <dbReference type="NCBI Taxonomy" id="218851"/>
    <lineage>
        <taxon>Eukaryota</taxon>
        <taxon>Viridiplantae</taxon>
        <taxon>Streptophyta</taxon>
        <taxon>Embryophyta</taxon>
        <taxon>Tracheophyta</taxon>
        <taxon>Spermatophyta</taxon>
        <taxon>Magnoliopsida</taxon>
        <taxon>Ranunculales</taxon>
        <taxon>Ranunculaceae</taxon>
        <taxon>Thalictroideae</taxon>
        <taxon>Aquilegia</taxon>
    </lineage>
</organism>
<dbReference type="GO" id="GO:0007034">
    <property type="term" value="P:vacuolar transport"/>
    <property type="evidence" value="ECO:0007669"/>
    <property type="project" value="InterPro"/>
</dbReference>
<gene>
    <name evidence="2" type="ORF">AQUCO_02100175v1</name>
</gene>
<dbReference type="InParanoid" id="A0A2G5DF35"/>
<dbReference type="EMBL" id="KZ305038">
    <property type="protein sequence ID" value="PIA42129.1"/>
    <property type="molecule type" value="Genomic_DNA"/>
</dbReference>
<accession>A0A2G5DF35</accession>
<dbReference type="Pfam" id="PF03357">
    <property type="entry name" value="Snf7"/>
    <property type="match status" value="1"/>
</dbReference>
<dbReference type="STRING" id="218851.A0A2G5DF35"/>
<feature type="region of interest" description="Disordered" evidence="1">
    <location>
        <begin position="44"/>
        <end position="71"/>
    </location>
</feature>
<proteinExistence type="predicted"/>
<evidence type="ECO:0000256" key="1">
    <source>
        <dbReference type="SAM" id="MobiDB-lite"/>
    </source>
</evidence>
<dbReference type="Proteomes" id="UP000230069">
    <property type="component" value="Unassembled WGS sequence"/>
</dbReference>
<protein>
    <submittedName>
        <fullName evidence="2">Uncharacterized protein</fullName>
    </submittedName>
</protein>